<gene>
    <name evidence="2" type="ORF">ENW50_06125</name>
</gene>
<name>A0A7V5CT69_9BACT</name>
<dbReference type="EMBL" id="DTKL01000033">
    <property type="protein sequence ID" value="HGY94247.1"/>
    <property type="molecule type" value="Genomic_DNA"/>
</dbReference>
<evidence type="ECO:0000313" key="2">
    <source>
        <dbReference type="EMBL" id="HGY94247.1"/>
    </source>
</evidence>
<keyword evidence="1" id="KW-0732">Signal</keyword>
<accession>A0A7V5CT69</accession>
<feature type="signal peptide" evidence="1">
    <location>
        <begin position="1"/>
        <end position="34"/>
    </location>
</feature>
<comment type="caution">
    <text evidence="2">The sequence shown here is derived from an EMBL/GenBank/DDBJ whole genome shotgun (WGS) entry which is preliminary data.</text>
</comment>
<proteinExistence type="predicted"/>
<organism evidence="2">
    <name type="scientific">Acidobacterium capsulatum</name>
    <dbReference type="NCBI Taxonomy" id="33075"/>
    <lineage>
        <taxon>Bacteria</taxon>
        <taxon>Pseudomonadati</taxon>
        <taxon>Acidobacteriota</taxon>
        <taxon>Terriglobia</taxon>
        <taxon>Terriglobales</taxon>
        <taxon>Acidobacteriaceae</taxon>
        <taxon>Acidobacterium</taxon>
    </lineage>
</organism>
<dbReference type="AlphaFoldDB" id="A0A7V5CT69"/>
<reference evidence="2" key="1">
    <citation type="journal article" date="2020" name="mSystems">
        <title>Genome- and Community-Level Interaction Insights into Carbon Utilization and Element Cycling Functions of Hydrothermarchaeota in Hydrothermal Sediment.</title>
        <authorList>
            <person name="Zhou Z."/>
            <person name="Liu Y."/>
            <person name="Xu W."/>
            <person name="Pan J."/>
            <person name="Luo Z.H."/>
            <person name="Li M."/>
        </authorList>
    </citation>
    <scope>NUCLEOTIDE SEQUENCE [LARGE SCALE GENOMIC DNA]</scope>
    <source>
        <strain evidence="2">SpSt-855</strain>
    </source>
</reference>
<evidence type="ECO:0008006" key="3">
    <source>
        <dbReference type="Google" id="ProtNLM"/>
    </source>
</evidence>
<feature type="chain" id="PRO_5031395496" description="Outer membrane protein beta-barrel domain-containing protein" evidence="1">
    <location>
        <begin position="35"/>
        <end position="294"/>
    </location>
</feature>
<sequence>MLAVCRTLPVSLRRVSAVAAALAVAGALSLPAFAASAGSASSSSDGYSSSAAYTRGLNVDDLVGNTLADAPSGQYGGNGGGQYGAQYPNYQSRWSKLAFEAGGGFTAPIGNDTHGYNTWGYNFRVGAGWNFSKRIGVLVEYTFDRTKIPGSTLSFLSNESGVSPLYGNINNWSFTVDPILYQPFTKTTGAYITGGGGFYRKVTNFSTPVPFTGCDFYYGCYYGYAAQTVAHSSSNQGGLNIGAGLYWKAFGQDSNAKLYMEARYVWINSPNASNADPYGSGTEGLIPVTFGVRF</sequence>
<protein>
    <recommendedName>
        <fullName evidence="3">Outer membrane protein beta-barrel domain-containing protein</fullName>
    </recommendedName>
</protein>
<evidence type="ECO:0000256" key="1">
    <source>
        <dbReference type="SAM" id="SignalP"/>
    </source>
</evidence>